<accession>A0A1C4ZNP2</accession>
<proteinExistence type="predicted"/>
<gene>
    <name evidence="1" type="ORF">GA0070561_5606</name>
</gene>
<sequence>MEPASLALWAVARLCLPTALGITATVGAAGAWMSEGSRAAGQPGSARARYRVGLPEHLERFYCWP</sequence>
<organism evidence="1 2">
    <name type="scientific">Micromonospora saelicesensis</name>
    <dbReference type="NCBI Taxonomy" id="285676"/>
    <lineage>
        <taxon>Bacteria</taxon>
        <taxon>Bacillati</taxon>
        <taxon>Actinomycetota</taxon>
        <taxon>Actinomycetes</taxon>
        <taxon>Micromonosporales</taxon>
        <taxon>Micromonosporaceae</taxon>
        <taxon>Micromonospora</taxon>
    </lineage>
</organism>
<dbReference type="AlphaFoldDB" id="A0A1C4ZNP2"/>
<reference evidence="1 2" key="1">
    <citation type="submission" date="2016-06" db="EMBL/GenBank/DDBJ databases">
        <authorList>
            <person name="Kjaerup R.B."/>
            <person name="Dalgaard T.S."/>
            <person name="Juul-Madsen H.R."/>
        </authorList>
    </citation>
    <scope>NUCLEOTIDE SEQUENCE [LARGE SCALE GENOMIC DNA]</scope>
    <source>
        <strain evidence="1 2">DSM 44871</strain>
    </source>
</reference>
<dbReference type="EMBL" id="FMCR01000006">
    <property type="protein sequence ID" value="SCF34509.1"/>
    <property type="molecule type" value="Genomic_DNA"/>
</dbReference>
<evidence type="ECO:0000313" key="1">
    <source>
        <dbReference type="EMBL" id="SCF34509.1"/>
    </source>
</evidence>
<protein>
    <submittedName>
        <fullName evidence="1">Uncharacterized protein</fullName>
    </submittedName>
</protein>
<dbReference type="Proteomes" id="UP000198864">
    <property type="component" value="Unassembled WGS sequence"/>
</dbReference>
<evidence type="ECO:0000313" key="2">
    <source>
        <dbReference type="Proteomes" id="UP000198864"/>
    </source>
</evidence>
<name>A0A1C4ZNP2_9ACTN</name>